<sequence>MSDLQRTHTCGQLRKEDAGSEVTLSGWVDTRRDHGGVIFIDLRDRYGKTQIVFNPEHNSEAHQQASTLRSEYVIALKGKVTESGKSLRTASSNVAGGATT</sequence>
<name>A0A0F9ECE5_9ZZZZ</name>
<dbReference type="InterPro" id="IPR004365">
    <property type="entry name" value="NA-bd_OB_tRNA"/>
</dbReference>
<dbReference type="Pfam" id="PF01336">
    <property type="entry name" value="tRNA_anti-codon"/>
    <property type="match status" value="1"/>
</dbReference>
<feature type="domain" description="OB" evidence="3">
    <location>
        <begin position="22"/>
        <end position="85"/>
    </location>
</feature>
<dbReference type="GO" id="GO:0004815">
    <property type="term" value="F:aspartate-tRNA ligase activity"/>
    <property type="evidence" value="ECO:0007669"/>
    <property type="project" value="TreeGrafter"/>
</dbReference>
<dbReference type="GO" id="GO:0006422">
    <property type="term" value="P:aspartyl-tRNA aminoacylation"/>
    <property type="evidence" value="ECO:0007669"/>
    <property type="project" value="TreeGrafter"/>
</dbReference>
<dbReference type="GO" id="GO:0005524">
    <property type="term" value="F:ATP binding"/>
    <property type="evidence" value="ECO:0007669"/>
    <property type="project" value="UniProtKB-KW"/>
</dbReference>
<protein>
    <recommendedName>
        <fullName evidence="3">OB domain-containing protein</fullName>
    </recommendedName>
</protein>
<evidence type="ECO:0000256" key="2">
    <source>
        <dbReference type="ARBA" id="ARBA00023146"/>
    </source>
</evidence>
<reference evidence="4" key="1">
    <citation type="journal article" date="2015" name="Nature">
        <title>Complex archaea that bridge the gap between prokaryotes and eukaryotes.</title>
        <authorList>
            <person name="Spang A."/>
            <person name="Saw J.H."/>
            <person name="Jorgensen S.L."/>
            <person name="Zaremba-Niedzwiedzka K."/>
            <person name="Martijn J."/>
            <person name="Lind A.E."/>
            <person name="van Eijk R."/>
            <person name="Schleper C."/>
            <person name="Guy L."/>
            <person name="Ettema T.J."/>
        </authorList>
    </citation>
    <scope>NUCLEOTIDE SEQUENCE</scope>
</reference>
<dbReference type="PANTHER" id="PTHR22594:SF5">
    <property type="entry name" value="ASPARTATE--TRNA LIGASE, MITOCHONDRIAL"/>
    <property type="match status" value="1"/>
</dbReference>
<dbReference type="CDD" id="cd04317">
    <property type="entry name" value="EcAspRS_like_N"/>
    <property type="match status" value="1"/>
</dbReference>
<accession>A0A0F9ECE5</accession>
<dbReference type="InterPro" id="IPR047089">
    <property type="entry name" value="Asp-tRNA-ligase_1_N"/>
</dbReference>
<organism evidence="4">
    <name type="scientific">marine sediment metagenome</name>
    <dbReference type="NCBI Taxonomy" id="412755"/>
    <lineage>
        <taxon>unclassified sequences</taxon>
        <taxon>metagenomes</taxon>
        <taxon>ecological metagenomes</taxon>
    </lineage>
</organism>
<evidence type="ECO:0000256" key="1">
    <source>
        <dbReference type="ARBA" id="ARBA00022917"/>
    </source>
</evidence>
<evidence type="ECO:0000313" key="4">
    <source>
        <dbReference type="EMBL" id="KKL27536.1"/>
    </source>
</evidence>
<dbReference type="EMBL" id="LAZR01035427">
    <property type="protein sequence ID" value="KKL27536.1"/>
    <property type="molecule type" value="Genomic_DNA"/>
</dbReference>
<dbReference type="AlphaFoldDB" id="A0A0F9ECE5"/>
<keyword evidence="2" id="KW-0436">Ligase</keyword>
<dbReference type="SUPFAM" id="SSF50249">
    <property type="entry name" value="Nucleic acid-binding proteins"/>
    <property type="match status" value="1"/>
</dbReference>
<dbReference type="InterPro" id="IPR012340">
    <property type="entry name" value="NA-bd_OB-fold"/>
</dbReference>
<keyword evidence="2" id="KW-0030">Aminoacyl-tRNA synthetase</keyword>
<keyword evidence="1" id="KW-0648">Protein biosynthesis</keyword>
<dbReference type="GO" id="GO:0003676">
    <property type="term" value="F:nucleic acid binding"/>
    <property type="evidence" value="ECO:0007669"/>
    <property type="project" value="InterPro"/>
</dbReference>
<proteinExistence type="predicted"/>
<evidence type="ECO:0000259" key="3">
    <source>
        <dbReference type="Pfam" id="PF01336"/>
    </source>
</evidence>
<gene>
    <name evidence="4" type="ORF">LCGC14_2384180</name>
</gene>
<dbReference type="Gene3D" id="2.40.50.140">
    <property type="entry name" value="Nucleic acid-binding proteins"/>
    <property type="match status" value="1"/>
</dbReference>
<comment type="caution">
    <text evidence="4">The sequence shown here is derived from an EMBL/GenBank/DDBJ whole genome shotgun (WGS) entry which is preliminary data.</text>
</comment>
<dbReference type="PANTHER" id="PTHR22594">
    <property type="entry name" value="ASPARTYL/LYSYL-TRNA SYNTHETASE"/>
    <property type="match status" value="1"/>
</dbReference>